<dbReference type="KEGG" id="fwa:DCMF_20565"/>
<proteinExistence type="predicted"/>
<name>A0A3G1KWI8_FORW1</name>
<accession>A0A3G1KWI8</accession>
<keyword evidence="2" id="KW-1185">Reference proteome</keyword>
<dbReference type="CDD" id="cd10451">
    <property type="entry name" value="GIY-YIG_LuxR_like"/>
    <property type="match status" value="1"/>
</dbReference>
<evidence type="ECO:0000313" key="1">
    <source>
        <dbReference type="EMBL" id="ATW26834.1"/>
    </source>
</evidence>
<dbReference type="AlphaFoldDB" id="A0A3G1KWI8"/>
<sequence length="120" mass="14089">MTSTSDRKKELRQEYRKQKTVGGVYKITNTVDGRFWLYGATNIQGHKSRFEFAQKTNACVDLKLQKEWDRYGAGAFAFEILEELEMKDTQTTKEFKEDIKVLEEIWAEKLHGERGEKNDC</sequence>
<gene>
    <name evidence="1" type="ORF">DCMF_20565</name>
</gene>
<evidence type="ECO:0000313" key="2">
    <source>
        <dbReference type="Proteomes" id="UP000323521"/>
    </source>
</evidence>
<dbReference type="Proteomes" id="UP000323521">
    <property type="component" value="Chromosome"/>
</dbReference>
<dbReference type="Gene3D" id="3.40.1440.10">
    <property type="entry name" value="GIY-YIG endonuclease"/>
    <property type="match status" value="1"/>
</dbReference>
<dbReference type="EMBL" id="CP017634">
    <property type="protein sequence ID" value="ATW26834.1"/>
    <property type="molecule type" value="Genomic_DNA"/>
</dbReference>
<organism evidence="1 2">
    <name type="scientific">Formimonas warabiya</name>
    <dbReference type="NCBI Taxonomy" id="1761012"/>
    <lineage>
        <taxon>Bacteria</taxon>
        <taxon>Bacillati</taxon>
        <taxon>Bacillota</taxon>
        <taxon>Clostridia</taxon>
        <taxon>Eubacteriales</taxon>
        <taxon>Peptococcaceae</taxon>
        <taxon>Candidatus Formimonas</taxon>
    </lineage>
</organism>
<protein>
    <submittedName>
        <fullName evidence="1">ArsR family transcriptional regulator</fullName>
    </submittedName>
</protein>
<dbReference type="InterPro" id="IPR035901">
    <property type="entry name" value="GIY-YIG_endonuc_sf"/>
</dbReference>
<dbReference type="OrthoDB" id="9789954at2"/>
<reference evidence="1 2" key="1">
    <citation type="submission" date="2016-10" db="EMBL/GenBank/DDBJ databases">
        <title>Complete Genome Sequence of Peptococcaceae strain DCMF.</title>
        <authorList>
            <person name="Edwards R.J."/>
            <person name="Holland S.I."/>
            <person name="Deshpande N.P."/>
            <person name="Wong Y.K."/>
            <person name="Ertan H."/>
            <person name="Manefield M."/>
            <person name="Russell T.L."/>
            <person name="Lee M.J."/>
        </authorList>
    </citation>
    <scope>NUCLEOTIDE SEQUENCE [LARGE SCALE GENOMIC DNA]</scope>
    <source>
        <strain evidence="1 2">DCMF</strain>
    </source>
</reference>
<dbReference type="RefSeq" id="WP_148136160.1">
    <property type="nucleotide sequence ID" value="NZ_CP017634.1"/>
</dbReference>